<feature type="transmembrane region" description="Helical" evidence="7">
    <location>
        <begin position="120"/>
        <end position="140"/>
    </location>
</feature>
<feature type="transmembrane region" description="Helical" evidence="7">
    <location>
        <begin position="294"/>
        <end position="312"/>
    </location>
</feature>
<feature type="transmembrane region" description="Helical" evidence="7">
    <location>
        <begin position="89"/>
        <end position="114"/>
    </location>
</feature>
<proteinExistence type="inferred from homology"/>
<evidence type="ECO:0000256" key="1">
    <source>
        <dbReference type="ARBA" id="ARBA00004651"/>
    </source>
</evidence>
<evidence type="ECO:0000256" key="7">
    <source>
        <dbReference type="SAM" id="Phobius"/>
    </source>
</evidence>
<dbReference type="InterPro" id="IPR003370">
    <property type="entry name" value="Chromate_transpt"/>
</dbReference>
<feature type="transmembrane region" description="Helical" evidence="7">
    <location>
        <begin position="20"/>
        <end position="40"/>
    </location>
</feature>
<organism evidence="8 9">
    <name type="scientific">Sphingomonas mollis</name>
    <dbReference type="NCBI Taxonomy" id="2795726"/>
    <lineage>
        <taxon>Bacteria</taxon>
        <taxon>Pseudomonadati</taxon>
        <taxon>Pseudomonadota</taxon>
        <taxon>Alphaproteobacteria</taxon>
        <taxon>Sphingomonadales</taxon>
        <taxon>Sphingomonadaceae</taxon>
        <taxon>Sphingomonas</taxon>
    </lineage>
</organism>
<evidence type="ECO:0000313" key="8">
    <source>
        <dbReference type="EMBL" id="MBJ6122234.1"/>
    </source>
</evidence>
<gene>
    <name evidence="8" type="primary">chrA</name>
    <name evidence="8" type="ORF">JAO74_10575</name>
</gene>
<comment type="similarity">
    <text evidence="2">Belongs to the chromate ion transporter (CHR) (TC 2.A.51) family.</text>
</comment>
<dbReference type="Pfam" id="PF02417">
    <property type="entry name" value="Chromate_transp"/>
    <property type="match status" value="2"/>
</dbReference>
<evidence type="ECO:0000256" key="4">
    <source>
        <dbReference type="ARBA" id="ARBA00022692"/>
    </source>
</evidence>
<evidence type="ECO:0000256" key="3">
    <source>
        <dbReference type="ARBA" id="ARBA00022475"/>
    </source>
</evidence>
<evidence type="ECO:0000256" key="2">
    <source>
        <dbReference type="ARBA" id="ARBA00005262"/>
    </source>
</evidence>
<keyword evidence="5 7" id="KW-1133">Transmembrane helix</keyword>
<dbReference type="RefSeq" id="WP_199037709.1">
    <property type="nucleotide sequence ID" value="NZ_JAELXS010000005.1"/>
</dbReference>
<keyword evidence="3" id="KW-1003">Cell membrane</keyword>
<feature type="transmembrane region" description="Helical" evidence="7">
    <location>
        <begin position="266"/>
        <end position="287"/>
    </location>
</feature>
<feature type="transmembrane region" description="Helical" evidence="7">
    <location>
        <begin position="354"/>
        <end position="372"/>
    </location>
</feature>
<name>A0ABS0XQB0_9SPHN</name>
<feature type="transmembrane region" description="Helical" evidence="7">
    <location>
        <begin position="324"/>
        <end position="347"/>
    </location>
</feature>
<dbReference type="PANTHER" id="PTHR33567:SF3">
    <property type="entry name" value="CHROMATE ION TRANSPORTER (EUROFUNG)"/>
    <property type="match status" value="1"/>
</dbReference>
<sequence>MTDPIPDTRPPHLGLGALFLKFLTFGALAFGGPVAQIAMLRQSLVERERWIDPARFNRLLAVLQILPGPEAHELCVHLGIVARGRRGGVVAGLGFMLPGLLLMMAAGWLYVTWIAGNIELAGILLGVQIVVLAIIARAMVRIGQHVIEDRLLAVIAVASLIATLVGVPVWIPLAAAGFVYALVHRPAMAALVLLAAIVVALVVPVALPAARTAVAAGAPVTLAALFVAGLKGGLLTFGGAYTAIPYVRADTVGRGWLSDATFLDGIALAGVLPAPLVIFATFVGYVVGGPAGALSITAGMFLPAFAFSLILFERLESVVENPALHRFLAGVAAAVIGIIAATFAQLARATGAPVTQPAIAIALFAIALTAAWRLKGGWVIPVLVAGGAMAGWLVPLGINRAGG</sequence>
<protein>
    <submittedName>
        <fullName evidence="8">Chromate efflux transporter</fullName>
    </submittedName>
</protein>
<keyword evidence="6 7" id="KW-0472">Membrane</keyword>
<feature type="transmembrane region" description="Helical" evidence="7">
    <location>
        <begin position="222"/>
        <end position="246"/>
    </location>
</feature>
<feature type="transmembrane region" description="Helical" evidence="7">
    <location>
        <begin position="378"/>
        <end position="398"/>
    </location>
</feature>
<comment type="subcellular location">
    <subcellularLocation>
        <location evidence="1">Cell membrane</location>
        <topology evidence="1">Multi-pass membrane protein</topology>
    </subcellularLocation>
</comment>
<dbReference type="EMBL" id="JAELXS010000005">
    <property type="protein sequence ID" value="MBJ6122234.1"/>
    <property type="molecule type" value="Genomic_DNA"/>
</dbReference>
<dbReference type="NCBIfam" id="TIGR00937">
    <property type="entry name" value="2A51"/>
    <property type="match status" value="1"/>
</dbReference>
<comment type="caution">
    <text evidence="8">The sequence shown here is derived from an EMBL/GenBank/DDBJ whole genome shotgun (WGS) entry which is preliminary data.</text>
</comment>
<accession>A0ABS0XQB0</accession>
<keyword evidence="4 7" id="KW-0812">Transmembrane</keyword>
<dbReference type="InterPro" id="IPR014047">
    <property type="entry name" value="Chr_Tranpt_l_chain"/>
</dbReference>
<dbReference type="Proteomes" id="UP000640426">
    <property type="component" value="Unassembled WGS sequence"/>
</dbReference>
<dbReference type="PANTHER" id="PTHR33567">
    <property type="entry name" value="CHROMATE ION TRANSPORTER (EUROFUNG)"/>
    <property type="match status" value="1"/>
</dbReference>
<keyword evidence="9" id="KW-1185">Reference proteome</keyword>
<dbReference type="PIRSF" id="PIRSF004810">
    <property type="entry name" value="ChrA"/>
    <property type="match status" value="1"/>
</dbReference>
<feature type="transmembrane region" description="Helical" evidence="7">
    <location>
        <begin position="152"/>
        <end position="181"/>
    </location>
</feature>
<evidence type="ECO:0000256" key="5">
    <source>
        <dbReference type="ARBA" id="ARBA00022989"/>
    </source>
</evidence>
<reference evidence="9" key="1">
    <citation type="submission" date="2020-12" db="EMBL/GenBank/DDBJ databases">
        <title>Hymenobacter sp.</title>
        <authorList>
            <person name="Kim M.K."/>
        </authorList>
    </citation>
    <scope>NUCLEOTIDE SEQUENCE [LARGE SCALE GENOMIC DNA]</scope>
    <source>
        <strain evidence="9">BT553</strain>
    </source>
</reference>
<evidence type="ECO:0000313" key="9">
    <source>
        <dbReference type="Proteomes" id="UP000640426"/>
    </source>
</evidence>
<evidence type="ECO:0000256" key="6">
    <source>
        <dbReference type="ARBA" id="ARBA00023136"/>
    </source>
</evidence>
<feature type="transmembrane region" description="Helical" evidence="7">
    <location>
        <begin position="187"/>
        <end position="210"/>
    </location>
</feature>